<dbReference type="KEGG" id="ppel:H6H00_26715"/>
<dbReference type="EMBL" id="CP060131">
    <property type="protein sequence ID" value="QNG51657.1"/>
    <property type="molecule type" value="Genomic_DNA"/>
</dbReference>
<organism evidence="2 3">
    <name type="scientific">Pseudonocardia petroleophila</name>
    <dbReference type="NCBI Taxonomy" id="37331"/>
    <lineage>
        <taxon>Bacteria</taxon>
        <taxon>Bacillati</taxon>
        <taxon>Actinomycetota</taxon>
        <taxon>Actinomycetes</taxon>
        <taxon>Pseudonocardiales</taxon>
        <taxon>Pseudonocardiaceae</taxon>
        <taxon>Pseudonocardia</taxon>
    </lineage>
</organism>
<dbReference type="AlphaFoldDB" id="A0A7G7MFU6"/>
<evidence type="ECO:0000256" key="1">
    <source>
        <dbReference type="SAM" id="MobiDB-lite"/>
    </source>
</evidence>
<reference evidence="2 3" key="1">
    <citation type="submission" date="2020-08" db="EMBL/GenBank/DDBJ databases">
        <authorList>
            <person name="Mo P."/>
        </authorList>
    </citation>
    <scope>NUCLEOTIDE SEQUENCE [LARGE SCALE GENOMIC DNA]</scope>
    <source>
        <strain evidence="2 3">CGMCC 4.1532</strain>
    </source>
</reference>
<name>A0A7G7MFU6_9PSEU</name>
<keyword evidence="3" id="KW-1185">Reference proteome</keyword>
<evidence type="ECO:0000313" key="2">
    <source>
        <dbReference type="EMBL" id="QNG51657.1"/>
    </source>
</evidence>
<feature type="region of interest" description="Disordered" evidence="1">
    <location>
        <begin position="36"/>
        <end position="55"/>
    </location>
</feature>
<sequence>MSAHVVVEQSTNYVEVSDNGQNVLVVEAGPQVILDQGRLGPPGPAGPPGPPGDSEATLAFVHPQVVPVLTVQILHGLVFQPAGVICIDSQGDVVEFGTITYPQVGVVELTFGVPFSGTVRLS</sequence>
<dbReference type="Proteomes" id="UP000515728">
    <property type="component" value="Chromosome"/>
</dbReference>
<feature type="compositionally biased region" description="Pro residues" evidence="1">
    <location>
        <begin position="41"/>
        <end position="51"/>
    </location>
</feature>
<evidence type="ECO:0000313" key="3">
    <source>
        <dbReference type="Proteomes" id="UP000515728"/>
    </source>
</evidence>
<proteinExistence type="predicted"/>
<accession>A0A7G7MFU6</accession>
<protein>
    <submittedName>
        <fullName evidence="2">Uncharacterized protein</fullName>
    </submittedName>
</protein>
<gene>
    <name evidence="2" type="ORF">H6H00_26715</name>
</gene>
<dbReference type="RefSeq" id="WP_185718411.1">
    <property type="nucleotide sequence ID" value="NZ_BAAAWI010000001.1"/>
</dbReference>